<gene>
    <name evidence="2" type="ORF">C8R41DRAFT_380649</name>
</gene>
<dbReference type="Proteomes" id="UP001150217">
    <property type="component" value="Unassembled WGS sequence"/>
</dbReference>
<organism evidence="2 3">
    <name type="scientific">Lentinula lateritia</name>
    <dbReference type="NCBI Taxonomy" id="40482"/>
    <lineage>
        <taxon>Eukaryota</taxon>
        <taxon>Fungi</taxon>
        <taxon>Dikarya</taxon>
        <taxon>Basidiomycota</taxon>
        <taxon>Agaricomycotina</taxon>
        <taxon>Agaricomycetes</taxon>
        <taxon>Agaricomycetidae</taxon>
        <taxon>Agaricales</taxon>
        <taxon>Marasmiineae</taxon>
        <taxon>Omphalotaceae</taxon>
        <taxon>Lentinula</taxon>
    </lineage>
</organism>
<evidence type="ECO:0000256" key="1">
    <source>
        <dbReference type="SAM" id="Phobius"/>
    </source>
</evidence>
<keyword evidence="1" id="KW-1133">Transmembrane helix</keyword>
<evidence type="ECO:0000313" key="2">
    <source>
        <dbReference type="EMBL" id="KAJ4489765.1"/>
    </source>
</evidence>
<keyword evidence="1" id="KW-0812">Transmembrane</keyword>
<name>A0ABQ8VFB9_9AGAR</name>
<feature type="transmembrane region" description="Helical" evidence="1">
    <location>
        <begin position="38"/>
        <end position="56"/>
    </location>
</feature>
<dbReference type="EMBL" id="JANVFT010000043">
    <property type="protein sequence ID" value="KAJ4489765.1"/>
    <property type="molecule type" value="Genomic_DNA"/>
</dbReference>
<proteinExistence type="predicted"/>
<protein>
    <submittedName>
        <fullName evidence="2">Uncharacterized protein</fullName>
    </submittedName>
</protein>
<accession>A0ABQ8VFB9</accession>
<evidence type="ECO:0000313" key="3">
    <source>
        <dbReference type="Proteomes" id="UP001150217"/>
    </source>
</evidence>
<keyword evidence="3" id="KW-1185">Reference proteome</keyword>
<keyword evidence="1" id="KW-0472">Membrane</keyword>
<comment type="caution">
    <text evidence="2">The sequence shown here is derived from an EMBL/GenBank/DDBJ whole genome shotgun (WGS) entry which is preliminary data.</text>
</comment>
<feature type="transmembrane region" description="Helical" evidence="1">
    <location>
        <begin position="12"/>
        <end position="32"/>
    </location>
</feature>
<sequence>MFWFPQAWMQSHLLPSIFLCGCLSFFAGPYFLGLLSSFAIYLLCSLVNPCCTVTLIST</sequence>
<reference evidence="2" key="1">
    <citation type="submission" date="2022-08" db="EMBL/GenBank/DDBJ databases">
        <title>A Global Phylogenomic Analysis of the Shiitake Genus Lentinula.</title>
        <authorList>
            <consortium name="DOE Joint Genome Institute"/>
            <person name="Sierra-Patev S."/>
            <person name="Min B."/>
            <person name="Naranjo-Ortiz M."/>
            <person name="Looney B."/>
            <person name="Konkel Z."/>
            <person name="Slot J.C."/>
            <person name="Sakamoto Y."/>
            <person name="Steenwyk J.L."/>
            <person name="Rokas A."/>
            <person name="Carro J."/>
            <person name="Camarero S."/>
            <person name="Ferreira P."/>
            <person name="Molpeceres G."/>
            <person name="Ruiz-Duenas F.J."/>
            <person name="Serrano A."/>
            <person name="Henrissat B."/>
            <person name="Drula E."/>
            <person name="Hughes K.W."/>
            <person name="Mata J.L."/>
            <person name="Ishikawa N.K."/>
            <person name="Vargas-Isla R."/>
            <person name="Ushijima S."/>
            <person name="Smith C.A."/>
            <person name="Ahrendt S."/>
            <person name="Andreopoulos W."/>
            <person name="He G."/>
            <person name="Labutti K."/>
            <person name="Lipzen A."/>
            <person name="Ng V."/>
            <person name="Riley R."/>
            <person name="Sandor L."/>
            <person name="Barry K."/>
            <person name="Martinez A.T."/>
            <person name="Xiao Y."/>
            <person name="Gibbons J.G."/>
            <person name="Terashima K."/>
            <person name="Grigoriev I.V."/>
            <person name="Hibbett D.S."/>
        </authorList>
    </citation>
    <scope>NUCLEOTIDE SEQUENCE</scope>
    <source>
        <strain evidence="2">RHP3577 ss4</strain>
    </source>
</reference>